<organism evidence="2 3">
    <name type="scientific">Lentinula boryana</name>
    <dbReference type="NCBI Taxonomy" id="40481"/>
    <lineage>
        <taxon>Eukaryota</taxon>
        <taxon>Fungi</taxon>
        <taxon>Dikarya</taxon>
        <taxon>Basidiomycota</taxon>
        <taxon>Agaricomycotina</taxon>
        <taxon>Agaricomycetes</taxon>
        <taxon>Agaricomycetidae</taxon>
        <taxon>Agaricales</taxon>
        <taxon>Marasmiineae</taxon>
        <taxon>Omphalotaceae</taxon>
        <taxon>Lentinula</taxon>
    </lineage>
</organism>
<evidence type="ECO:0000256" key="1">
    <source>
        <dbReference type="SAM" id="Phobius"/>
    </source>
</evidence>
<protein>
    <submittedName>
        <fullName evidence="2">Uncharacterized protein</fullName>
    </submittedName>
</protein>
<reference evidence="2" key="1">
    <citation type="submission" date="2022-08" db="EMBL/GenBank/DDBJ databases">
        <authorList>
            <consortium name="DOE Joint Genome Institute"/>
            <person name="Min B."/>
            <person name="Riley R."/>
            <person name="Sierra-Patev S."/>
            <person name="Naranjo-Ortiz M."/>
            <person name="Looney B."/>
            <person name="Konkel Z."/>
            <person name="Slot J.C."/>
            <person name="Sakamoto Y."/>
            <person name="Steenwyk J.L."/>
            <person name="Rokas A."/>
            <person name="Carro J."/>
            <person name="Camarero S."/>
            <person name="Ferreira P."/>
            <person name="Molpeceres G."/>
            <person name="Ruiz-Duenas F.J."/>
            <person name="Serrano A."/>
            <person name="Henrissat B."/>
            <person name="Drula E."/>
            <person name="Hughes K.W."/>
            <person name="Mata J.L."/>
            <person name="Ishikawa N.K."/>
            <person name="Vargas-Isla R."/>
            <person name="Ushijima S."/>
            <person name="Smith C.A."/>
            <person name="Ahrendt S."/>
            <person name="Andreopoulos W."/>
            <person name="He G."/>
            <person name="Labutti K."/>
            <person name="Lipzen A."/>
            <person name="Ng V."/>
            <person name="Sandor L."/>
            <person name="Barry K."/>
            <person name="Martinez A.T."/>
            <person name="Xiao Y."/>
            <person name="Gibbons J.G."/>
            <person name="Terashima K."/>
            <person name="Hibbett D.S."/>
            <person name="Grigoriev I.V."/>
        </authorList>
    </citation>
    <scope>NUCLEOTIDE SEQUENCE</scope>
    <source>
        <strain evidence="2">TFB10827</strain>
    </source>
</reference>
<keyword evidence="1" id="KW-1133">Transmembrane helix</keyword>
<evidence type="ECO:0000313" key="2">
    <source>
        <dbReference type="EMBL" id="KAJ3992589.1"/>
    </source>
</evidence>
<gene>
    <name evidence="2" type="ORF">F5050DRAFT_897825</name>
</gene>
<keyword evidence="3" id="KW-1185">Reference proteome</keyword>
<keyword evidence="1" id="KW-0472">Membrane</keyword>
<name>A0ABQ8Q1L9_9AGAR</name>
<keyword evidence="1" id="KW-0812">Transmembrane</keyword>
<feature type="transmembrane region" description="Helical" evidence="1">
    <location>
        <begin position="52"/>
        <end position="71"/>
    </location>
</feature>
<accession>A0ABQ8Q1L9</accession>
<proteinExistence type="predicted"/>
<evidence type="ECO:0000313" key="3">
    <source>
        <dbReference type="Proteomes" id="UP001163828"/>
    </source>
</evidence>
<sequence>MGLYNSYTRSQYFGGFYYRDLISMTSKVFGWMIVCRFKVDEKDARTGPFLEFSSWLTCSPIYSMYLSRINYSLNMMYRMHRGTIRIIHINPSLSGDEV</sequence>
<dbReference type="Proteomes" id="UP001163828">
    <property type="component" value="Unassembled WGS sequence"/>
</dbReference>
<dbReference type="EMBL" id="MU790840">
    <property type="protein sequence ID" value="KAJ3992589.1"/>
    <property type="molecule type" value="Genomic_DNA"/>
</dbReference>
<comment type="caution">
    <text evidence="2">The sequence shown here is derived from an EMBL/GenBank/DDBJ whole genome shotgun (WGS) entry which is preliminary data.</text>
</comment>